<dbReference type="InterPro" id="IPR036397">
    <property type="entry name" value="RNaseH_sf"/>
</dbReference>
<gene>
    <name evidence="2" type="ORF">HOLleu_00586</name>
</gene>
<dbReference type="Pfam" id="PF18701">
    <property type="entry name" value="DUF5641"/>
    <property type="match status" value="1"/>
</dbReference>
<reference evidence="2" key="1">
    <citation type="submission" date="2021-10" db="EMBL/GenBank/DDBJ databases">
        <title>Tropical sea cucumber genome reveals ecological adaptation and Cuvierian tubules defense mechanism.</title>
        <authorList>
            <person name="Chen T."/>
        </authorList>
    </citation>
    <scope>NUCLEOTIDE SEQUENCE</scope>
    <source>
        <strain evidence="2">Nanhai2018</strain>
        <tissue evidence="2">Muscle</tissue>
    </source>
</reference>
<evidence type="ECO:0000313" key="2">
    <source>
        <dbReference type="EMBL" id="KAJ8048321.1"/>
    </source>
</evidence>
<organism evidence="2 3">
    <name type="scientific">Holothuria leucospilota</name>
    <name type="common">Black long sea cucumber</name>
    <name type="synonym">Mertensiothuria leucospilota</name>
    <dbReference type="NCBI Taxonomy" id="206669"/>
    <lineage>
        <taxon>Eukaryota</taxon>
        <taxon>Metazoa</taxon>
        <taxon>Echinodermata</taxon>
        <taxon>Eleutherozoa</taxon>
        <taxon>Echinozoa</taxon>
        <taxon>Holothuroidea</taxon>
        <taxon>Aspidochirotacea</taxon>
        <taxon>Aspidochirotida</taxon>
        <taxon>Holothuriidae</taxon>
        <taxon>Holothuria</taxon>
    </lineage>
</organism>
<dbReference type="GO" id="GO:0003676">
    <property type="term" value="F:nucleic acid binding"/>
    <property type="evidence" value="ECO:0007669"/>
    <property type="project" value="InterPro"/>
</dbReference>
<evidence type="ECO:0000259" key="1">
    <source>
        <dbReference type="Pfam" id="PF18701"/>
    </source>
</evidence>
<protein>
    <recommendedName>
        <fullName evidence="1">DUF5641 domain-containing protein</fullName>
    </recommendedName>
</protein>
<proteinExistence type="predicted"/>
<dbReference type="PANTHER" id="PTHR47331">
    <property type="entry name" value="PHD-TYPE DOMAIN-CONTAINING PROTEIN"/>
    <property type="match status" value="1"/>
</dbReference>
<comment type="caution">
    <text evidence="2">The sequence shown here is derived from an EMBL/GenBank/DDBJ whole genome shotgun (WGS) entry which is preliminary data.</text>
</comment>
<dbReference type="PANTHER" id="PTHR47331:SF1">
    <property type="entry name" value="GAG-LIKE PROTEIN"/>
    <property type="match status" value="1"/>
</dbReference>
<accession>A0A9Q1CNU5</accession>
<keyword evidence="3" id="KW-1185">Reference proteome</keyword>
<feature type="domain" description="DUF5641" evidence="1">
    <location>
        <begin position="117"/>
        <end position="210"/>
    </location>
</feature>
<dbReference type="Gene3D" id="3.30.420.10">
    <property type="entry name" value="Ribonuclease H-like superfamily/Ribonuclease H"/>
    <property type="match status" value="1"/>
</dbReference>
<dbReference type="EMBL" id="JAIZAY010000001">
    <property type="protein sequence ID" value="KAJ8048321.1"/>
    <property type="molecule type" value="Genomic_DNA"/>
</dbReference>
<evidence type="ECO:0000313" key="3">
    <source>
        <dbReference type="Proteomes" id="UP001152320"/>
    </source>
</evidence>
<name>A0A9Q1CNU5_HOLLE</name>
<dbReference type="AlphaFoldDB" id="A0A9Q1CNU5"/>
<sequence length="215" mass="25042">MCRREAVSTFRSDSGSNFVCSESTLREALMAWNDSDIPTWLSQRGTTWEFNPPAASHFGGVWESIIRVVRKVMNGVLKEQSIRLDDFNPLTPNMLLTMSSPVMPPGVFDKKDVYVRRRWRQVQYLADLFWGRWRKEYLPLMQKRQKWFSPKRNIQKGDIVVIIDETLPRNGWLVGRVLETRVDCSGHVRSCCIKTEHSTLERPIHKLCLLLECEG</sequence>
<dbReference type="OrthoDB" id="8046937at2759"/>
<dbReference type="Proteomes" id="UP001152320">
    <property type="component" value="Chromosome 1"/>
</dbReference>
<dbReference type="InterPro" id="IPR040676">
    <property type="entry name" value="DUF5641"/>
</dbReference>